<dbReference type="SUPFAM" id="SSF48371">
    <property type="entry name" value="ARM repeat"/>
    <property type="match status" value="1"/>
</dbReference>
<feature type="region of interest" description="Disordered" evidence="2">
    <location>
        <begin position="348"/>
        <end position="396"/>
    </location>
</feature>
<reference evidence="6 7" key="1">
    <citation type="submission" date="2019-07" db="EMBL/GenBank/DDBJ databases">
        <title>Draft genome assembly of a fouling barnacle, Amphibalanus amphitrite (Darwin, 1854): The first reference genome for Thecostraca.</title>
        <authorList>
            <person name="Kim W."/>
        </authorList>
    </citation>
    <scope>NUCLEOTIDE SEQUENCE [LARGE SCALE GENOMIC DNA]</scope>
    <source>
        <strain evidence="6">SNU_AA5</strain>
        <tissue evidence="6">Soma without cirri and trophi</tissue>
    </source>
</reference>
<keyword evidence="3" id="KW-0812">Transmembrane</keyword>
<keyword evidence="3" id="KW-0472">Membrane</keyword>
<dbReference type="Proteomes" id="UP000440578">
    <property type="component" value="Unassembled WGS sequence"/>
</dbReference>
<dbReference type="OrthoDB" id="1884734at2759"/>
<dbReference type="InterPro" id="IPR055406">
    <property type="entry name" value="HEAT_Maestro"/>
</dbReference>
<feature type="domain" description="Maestro-like HEAT-repeats" evidence="4">
    <location>
        <begin position="8"/>
        <end position="131"/>
    </location>
</feature>
<comment type="caution">
    <text evidence="6">The sequence shown here is derived from an EMBL/GenBank/DDBJ whole genome shotgun (WGS) entry which is preliminary data.</text>
</comment>
<dbReference type="Pfam" id="PF23227">
    <property type="entry name" value="HEAT_MROH2B_C"/>
    <property type="match status" value="1"/>
</dbReference>
<evidence type="ECO:0000256" key="1">
    <source>
        <dbReference type="ARBA" id="ARBA00022737"/>
    </source>
</evidence>
<accession>A0A6A4X319</accession>
<dbReference type="InterPro" id="IPR045206">
    <property type="entry name" value="Maestro_heat-like_prot"/>
</dbReference>
<organism evidence="6 7">
    <name type="scientific">Amphibalanus amphitrite</name>
    <name type="common">Striped barnacle</name>
    <name type="synonym">Balanus amphitrite</name>
    <dbReference type="NCBI Taxonomy" id="1232801"/>
    <lineage>
        <taxon>Eukaryota</taxon>
        <taxon>Metazoa</taxon>
        <taxon>Ecdysozoa</taxon>
        <taxon>Arthropoda</taxon>
        <taxon>Crustacea</taxon>
        <taxon>Multicrustacea</taxon>
        <taxon>Cirripedia</taxon>
        <taxon>Thoracica</taxon>
        <taxon>Thoracicalcarea</taxon>
        <taxon>Balanomorpha</taxon>
        <taxon>Balanoidea</taxon>
        <taxon>Balanidae</taxon>
        <taxon>Amphibalaninae</taxon>
        <taxon>Amphibalanus</taxon>
    </lineage>
</organism>
<dbReference type="GO" id="GO:0005737">
    <property type="term" value="C:cytoplasm"/>
    <property type="evidence" value="ECO:0007669"/>
    <property type="project" value="TreeGrafter"/>
</dbReference>
<dbReference type="InterPro" id="IPR011989">
    <property type="entry name" value="ARM-like"/>
</dbReference>
<dbReference type="EMBL" id="VIIS01000474">
    <property type="protein sequence ID" value="KAF0308672.1"/>
    <property type="molecule type" value="Genomic_DNA"/>
</dbReference>
<evidence type="ECO:0000259" key="4">
    <source>
        <dbReference type="Pfam" id="PF21047"/>
    </source>
</evidence>
<gene>
    <name evidence="6" type="primary">MROH1_1</name>
    <name evidence="6" type="ORF">FJT64_020125</name>
</gene>
<evidence type="ECO:0000313" key="6">
    <source>
        <dbReference type="EMBL" id="KAF0308672.1"/>
    </source>
</evidence>
<dbReference type="PANTHER" id="PTHR23120:SF0">
    <property type="entry name" value="MAESTRO HEAT-LIKE REPEAT FAMILY MEMBER 1"/>
    <property type="match status" value="1"/>
</dbReference>
<evidence type="ECO:0000259" key="5">
    <source>
        <dbReference type="Pfam" id="PF23227"/>
    </source>
</evidence>
<dbReference type="InterPro" id="IPR048465">
    <property type="entry name" value="Maestro-like_HEAT"/>
</dbReference>
<evidence type="ECO:0000313" key="7">
    <source>
        <dbReference type="Proteomes" id="UP000440578"/>
    </source>
</evidence>
<protein>
    <submittedName>
        <fullName evidence="6">Maestro heat-like repeat-containing protein family member 1</fullName>
    </submittedName>
</protein>
<feature type="region of interest" description="Disordered" evidence="2">
    <location>
        <begin position="423"/>
        <end position="465"/>
    </location>
</feature>
<evidence type="ECO:0000256" key="3">
    <source>
        <dbReference type="SAM" id="Phobius"/>
    </source>
</evidence>
<dbReference type="Pfam" id="PF21047">
    <property type="entry name" value="HEAT_Maestro"/>
    <property type="match status" value="1"/>
</dbReference>
<keyword evidence="7" id="KW-1185">Reference proteome</keyword>
<proteinExistence type="predicted"/>
<feature type="compositionally biased region" description="Pro residues" evidence="2">
    <location>
        <begin position="379"/>
        <end position="392"/>
    </location>
</feature>
<feature type="transmembrane region" description="Helical" evidence="3">
    <location>
        <begin position="216"/>
        <end position="234"/>
    </location>
</feature>
<sequence>MIGCFTHQILSERVSSTQIRSFFETLLPGLLDVHPTSSLGGAVTVTVLLRMRGAEFYEHVPEVLRGLHTKLSEITHPETRQEVLNAVQTLSSHHIVAVTQALLAYPLPYDDHVTDCWRVIGRDSRLSSNILQQFMELVSSSAPYEEQRDPGREQPVRIAMLQPLCLLHPALWLPLMVVALLVCGAPLALLLATVVYPACRTVAALAAPSRQPARRWLTYWCLHALLAVPGPLWVDAPAALRLSRTVVLLWLVAPTRLGGGWRWAYGRVFRRAVLRRHSLHTEATWRLRELLDVAAEKSAQLTVEDMVAQMETETAEPGAGLDSDSDLSDMELERALQEAAGWLPHGELFADDEASPTPPSVLSRPPTPANSSRPLTPVGAPPTAMPPPPLPASLPERKRCLTERPARRRMPSGRPPLPARVAELAGRAGASDSAGDGDSMRRRSSSWFGRLVGGDQPEARPQHRRNRSAISAMTELFSLPELADACGPDVPQLLSRLLLAQAAYVGVFPPVSGAINKNQPAHSFVPNRSAYKLSPFRIASEALLSFLRCVKLTELAEVLTSHCEQPHEDLNRYSDFVIDLSSALVTHSAHLMAPMVKCLAPDLSSMYEAQRIAAVAFYGELVHHRCAGNLSLIETVLTSLSSRLIDSSPVVRRLCLLGLGHISHLDHPGIGQFAQPVMSALLGGLDDREEAGDGIPLQAMTALSGVLKVVSSEQVQHTLIPITIRIRVYFESESVALRSTSLGLFGACSAFCQGGLHDQYMEQAHNNLVSLLIHLNDPEPSVVLACKSSLRQVGPLLDAKGINAMLQKHLIDEGKLQYANFVSDLSKLMVEELEPKLHMYIMSLLAHFRSGWTELKGTAALLVAFLLCNLPAEHRSNVKVQPVCSGLKKLLQDSDWHVRSQAAKAISLLHDY</sequence>
<evidence type="ECO:0000256" key="2">
    <source>
        <dbReference type="SAM" id="MobiDB-lite"/>
    </source>
</evidence>
<dbReference type="Gene3D" id="1.25.10.10">
    <property type="entry name" value="Leucine-rich Repeat Variant"/>
    <property type="match status" value="1"/>
</dbReference>
<dbReference type="PANTHER" id="PTHR23120">
    <property type="entry name" value="MAESTRO-RELATED HEAT DOMAIN-CONTAINING"/>
    <property type="match status" value="1"/>
</dbReference>
<name>A0A6A4X319_AMPAM</name>
<keyword evidence="3" id="KW-1133">Transmembrane helix</keyword>
<feature type="compositionally biased region" description="Low complexity" evidence="2">
    <location>
        <begin position="425"/>
        <end position="437"/>
    </location>
</feature>
<dbReference type="InterPro" id="IPR016024">
    <property type="entry name" value="ARM-type_fold"/>
</dbReference>
<feature type="transmembrane region" description="Helical" evidence="3">
    <location>
        <begin position="171"/>
        <end position="196"/>
    </location>
</feature>
<feature type="domain" description="Maestro/Maestro-like HEAT-repeats" evidence="5">
    <location>
        <begin position="636"/>
        <end position="910"/>
    </location>
</feature>
<dbReference type="AlphaFoldDB" id="A0A6A4X319"/>
<keyword evidence="1" id="KW-0677">Repeat</keyword>